<evidence type="ECO:0000256" key="1">
    <source>
        <dbReference type="ARBA" id="ARBA00008455"/>
    </source>
</evidence>
<comment type="similarity">
    <text evidence="1">Belongs to the peptidase C1 family.</text>
</comment>
<dbReference type="EMBL" id="GGMR01020414">
    <property type="protein sequence ID" value="MBY33033.1"/>
    <property type="molecule type" value="Transcribed_RNA"/>
</dbReference>
<proteinExistence type="inferred from homology"/>
<evidence type="ECO:0000259" key="3">
    <source>
        <dbReference type="SMART" id="SM00645"/>
    </source>
</evidence>
<protein>
    <submittedName>
        <fullName evidence="4">Cathepsin B</fullName>
    </submittedName>
</protein>
<dbReference type="InterPro" id="IPR000668">
    <property type="entry name" value="Peptidase_C1A_C"/>
</dbReference>
<sequence>MFFNLVLISIFITYTTGQGAKTNYQYNENDRVKPISEPALYNRDDTKLNWYRGSNSVYFTNGLPLNFDSRKKWPNCPSIGHIYNQGNCRSSYAIAVASAVTDRICIHSNGTKNPIMSAQQIISCCYLCGYGCDGGSQFESWDFYRRHGFVSGGDYNSNQGCQPYKIPPCKLINEKPPRHSCTTHHREETPKCEIKCYNPNHYTSFRTDIYKGKYYQVYPYMAMKEIFDNGPITTQFFMYRDLVDYKSGVYQYDEQSDVPFFTVQSVKIFGWGEENGVPYWLVANSFGSDWGDNGTFKISRGNDGCFFQEQMFAGLPF</sequence>
<dbReference type="SMART" id="SM00645">
    <property type="entry name" value="Pept_C1"/>
    <property type="match status" value="1"/>
</dbReference>
<evidence type="ECO:0000313" key="4">
    <source>
        <dbReference type="EMBL" id="MBY33033.1"/>
    </source>
</evidence>
<reference evidence="4" key="1">
    <citation type="submission" date="2018-04" db="EMBL/GenBank/DDBJ databases">
        <title>Transcriptome of Schizaphis graminum biotype I.</title>
        <authorList>
            <person name="Scully E.D."/>
            <person name="Geib S.M."/>
            <person name="Palmer N.A."/>
            <person name="Koch K."/>
            <person name="Bradshaw J."/>
            <person name="Heng-Moss T."/>
            <person name="Sarath G."/>
        </authorList>
    </citation>
    <scope>NUCLEOTIDE SEQUENCE</scope>
</reference>
<dbReference type="GO" id="GO:0006508">
    <property type="term" value="P:proteolysis"/>
    <property type="evidence" value="ECO:0007669"/>
    <property type="project" value="InterPro"/>
</dbReference>
<feature type="signal peptide" evidence="2">
    <location>
        <begin position="1"/>
        <end position="17"/>
    </location>
</feature>
<organism evidence="4">
    <name type="scientific">Schizaphis graminum</name>
    <name type="common">Green bug aphid</name>
    <dbReference type="NCBI Taxonomy" id="13262"/>
    <lineage>
        <taxon>Eukaryota</taxon>
        <taxon>Metazoa</taxon>
        <taxon>Ecdysozoa</taxon>
        <taxon>Arthropoda</taxon>
        <taxon>Hexapoda</taxon>
        <taxon>Insecta</taxon>
        <taxon>Pterygota</taxon>
        <taxon>Neoptera</taxon>
        <taxon>Paraneoptera</taxon>
        <taxon>Hemiptera</taxon>
        <taxon>Sternorrhyncha</taxon>
        <taxon>Aphidomorpha</taxon>
        <taxon>Aphidoidea</taxon>
        <taxon>Aphididae</taxon>
        <taxon>Aphidini</taxon>
        <taxon>Schizaphis</taxon>
    </lineage>
</organism>
<evidence type="ECO:0000256" key="2">
    <source>
        <dbReference type="SAM" id="SignalP"/>
    </source>
</evidence>
<dbReference type="InterPro" id="IPR038765">
    <property type="entry name" value="Papain-like_cys_pep_sf"/>
</dbReference>
<feature type="chain" id="PRO_5018638932" evidence="2">
    <location>
        <begin position="18"/>
        <end position="317"/>
    </location>
</feature>
<dbReference type="CDD" id="cd02620">
    <property type="entry name" value="Peptidase_C1A_CathepsinB"/>
    <property type="match status" value="1"/>
</dbReference>
<dbReference type="SUPFAM" id="SSF54001">
    <property type="entry name" value="Cysteine proteinases"/>
    <property type="match status" value="1"/>
</dbReference>
<feature type="domain" description="Peptidase C1A papain C-terminal" evidence="3">
    <location>
        <begin position="63"/>
        <end position="315"/>
    </location>
</feature>
<dbReference type="Pfam" id="PF00112">
    <property type="entry name" value="Peptidase_C1"/>
    <property type="match status" value="1"/>
</dbReference>
<gene>
    <name evidence="4" type="primary">Ctsb_0</name>
    <name evidence="4" type="ORF">g.26669</name>
</gene>
<dbReference type="GO" id="GO:0008234">
    <property type="term" value="F:cysteine-type peptidase activity"/>
    <property type="evidence" value="ECO:0007669"/>
    <property type="project" value="InterPro"/>
</dbReference>
<dbReference type="Gene3D" id="3.90.70.10">
    <property type="entry name" value="Cysteine proteinases"/>
    <property type="match status" value="1"/>
</dbReference>
<dbReference type="AlphaFoldDB" id="A0A2S2PUF6"/>
<dbReference type="InterPro" id="IPR013128">
    <property type="entry name" value="Peptidase_C1A"/>
</dbReference>
<name>A0A2S2PUF6_SCHGA</name>
<keyword evidence="2" id="KW-0732">Signal</keyword>
<accession>A0A2S2PUF6</accession>
<dbReference type="PANTHER" id="PTHR12411">
    <property type="entry name" value="CYSTEINE PROTEASE FAMILY C1-RELATED"/>
    <property type="match status" value="1"/>
</dbReference>